<gene>
    <name evidence="13" type="ORF">BDQ12DRAFT_753328</name>
</gene>
<comment type="similarity">
    <text evidence="3 11">Belongs to the cytochrome P450 family.</text>
</comment>
<evidence type="ECO:0000256" key="2">
    <source>
        <dbReference type="ARBA" id="ARBA00004370"/>
    </source>
</evidence>
<evidence type="ECO:0000256" key="6">
    <source>
        <dbReference type="ARBA" id="ARBA00023002"/>
    </source>
</evidence>
<evidence type="ECO:0000256" key="1">
    <source>
        <dbReference type="ARBA" id="ARBA00001971"/>
    </source>
</evidence>
<feature type="binding site" description="axial binding residue" evidence="10">
    <location>
        <position position="445"/>
    </location>
    <ligand>
        <name>heme</name>
        <dbReference type="ChEBI" id="CHEBI:30413"/>
    </ligand>
    <ligandPart>
        <name>Fe</name>
        <dbReference type="ChEBI" id="CHEBI:18248"/>
    </ligandPart>
</feature>
<dbReference type="GO" id="GO:0004497">
    <property type="term" value="F:monooxygenase activity"/>
    <property type="evidence" value="ECO:0007669"/>
    <property type="project" value="UniProtKB-KW"/>
</dbReference>
<protein>
    <submittedName>
        <fullName evidence="13">Lanosterol 14-alpha-demethylase</fullName>
    </submittedName>
</protein>
<organism evidence="13 14">
    <name type="scientific">Crucibulum laeve</name>
    <dbReference type="NCBI Taxonomy" id="68775"/>
    <lineage>
        <taxon>Eukaryota</taxon>
        <taxon>Fungi</taxon>
        <taxon>Dikarya</taxon>
        <taxon>Basidiomycota</taxon>
        <taxon>Agaricomycotina</taxon>
        <taxon>Agaricomycetes</taxon>
        <taxon>Agaricomycetidae</taxon>
        <taxon>Agaricales</taxon>
        <taxon>Agaricineae</taxon>
        <taxon>Nidulariaceae</taxon>
        <taxon>Crucibulum</taxon>
    </lineage>
</organism>
<dbReference type="STRING" id="68775.A0A5C3LVL0"/>
<keyword evidence="13" id="KW-0808">Transferase</keyword>
<comment type="cofactor">
    <cofactor evidence="1 10">
        <name>heme</name>
        <dbReference type="ChEBI" id="CHEBI:30413"/>
    </cofactor>
</comment>
<evidence type="ECO:0000256" key="3">
    <source>
        <dbReference type="ARBA" id="ARBA00010617"/>
    </source>
</evidence>
<keyword evidence="9" id="KW-0472">Membrane</keyword>
<evidence type="ECO:0000256" key="5">
    <source>
        <dbReference type="ARBA" id="ARBA00022723"/>
    </source>
</evidence>
<dbReference type="SUPFAM" id="SSF48264">
    <property type="entry name" value="Cytochrome P450"/>
    <property type="match status" value="1"/>
</dbReference>
<dbReference type="PROSITE" id="PS00086">
    <property type="entry name" value="CYTOCHROME_P450"/>
    <property type="match status" value="1"/>
</dbReference>
<dbReference type="InterPro" id="IPR036396">
    <property type="entry name" value="Cyt_P450_sf"/>
</dbReference>
<dbReference type="Pfam" id="PF00067">
    <property type="entry name" value="p450"/>
    <property type="match status" value="1"/>
</dbReference>
<keyword evidence="8 11" id="KW-0503">Monooxygenase</keyword>
<feature type="chain" id="PRO_5022692509" evidence="12">
    <location>
        <begin position="20"/>
        <end position="500"/>
    </location>
</feature>
<dbReference type="OrthoDB" id="1055148at2759"/>
<dbReference type="CDD" id="cd11042">
    <property type="entry name" value="CYP51-like"/>
    <property type="match status" value="1"/>
</dbReference>
<evidence type="ECO:0000313" key="14">
    <source>
        <dbReference type="Proteomes" id="UP000308652"/>
    </source>
</evidence>
<comment type="subcellular location">
    <subcellularLocation>
        <location evidence="2">Membrane</location>
    </subcellularLocation>
</comment>
<keyword evidence="5 10" id="KW-0479">Metal-binding</keyword>
<keyword evidence="12" id="KW-0732">Signal</keyword>
<dbReference type="PANTHER" id="PTHR24304:SF2">
    <property type="entry name" value="24-HYDROXYCHOLESTEROL 7-ALPHA-HYDROXYLASE"/>
    <property type="match status" value="1"/>
</dbReference>
<dbReference type="AlphaFoldDB" id="A0A5C3LVL0"/>
<keyword evidence="6 11" id="KW-0560">Oxidoreductase</keyword>
<dbReference type="GO" id="GO:0016705">
    <property type="term" value="F:oxidoreductase activity, acting on paired donors, with incorporation or reduction of molecular oxygen"/>
    <property type="evidence" value="ECO:0007669"/>
    <property type="project" value="InterPro"/>
</dbReference>
<dbReference type="PANTHER" id="PTHR24304">
    <property type="entry name" value="CYTOCHROME P450 FAMILY 7"/>
    <property type="match status" value="1"/>
</dbReference>
<evidence type="ECO:0000256" key="4">
    <source>
        <dbReference type="ARBA" id="ARBA00022617"/>
    </source>
</evidence>
<dbReference type="GO" id="GO:0020037">
    <property type="term" value="F:heme binding"/>
    <property type="evidence" value="ECO:0007669"/>
    <property type="project" value="InterPro"/>
</dbReference>
<dbReference type="FunFam" id="1.10.630.10:FF:000033">
    <property type="entry name" value="14-alpha sterol demethylase"/>
    <property type="match status" value="1"/>
</dbReference>
<reference evidence="13 14" key="1">
    <citation type="journal article" date="2019" name="Nat. Ecol. Evol.">
        <title>Megaphylogeny resolves global patterns of mushroom evolution.</title>
        <authorList>
            <person name="Varga T."/>
            <person name="Krizsan K."/>
            <person name="Foldi C."/>
            <person name="Dima B."/>
            <person name="Sanchez-Garcia M."/>
            <person name="Sanchez-Ramirez S."/>
            <person name="Szollosi G.J."/>
            <person name="Szarkandi J.G."/>
            <person name="Papp V."/>
            <person name="Albert L."/>
            <person name="Andreopoulos W."/>
            <person name="Angelini C."/>
            <person name="Antonin V."/>
            <person name="Barry K.W."/>
            <person name="Bougher N.L."/>
            <person name="Buchanan P."/>
            <person name="Buyck B."/>
            <person name="Bense V."/>
            <person name="Catcheside P."/>
            <person name="Chovatia M."/>
            <person name="Cooper J."/>
            <person name="Damon W."/>
            <person name="Desjardin D."/>
            <person name="Finy P."/>
            <person name="Geml J."/>
            <person name="Haridas S."/>
            <person name="Hughes K."/>
            <person name="Justo A."/>
            <person name="Karasinski D."/>
            <person name="Kautmanova I."/>
            <person name="Kiss B."/>
            <person name="Kocsube S."/>
            <person name="Kotiranta H."/>
            <person name="LaButti K.M."/>
            <person name="Lechner B.E."/>
            <person name="Liimatainen K."/>
            <person name="Lipzen A."/>
            <person name="Lukacs Z."/>
            <person name="Mihaltcheva S."/>
            <person name="Morgado L.N."/>
            <person name="Niskanen T."/>
            <person name="Noordeloos M.E."/>
            <person name="Ohm R.A."/>
            <person name="Ortiz-Santana B."/>
            <person name="Ovrebo C."/>
            <person name="Racz N."/>
            <person name="Riley R."/>
            <person name="Savchenko A."/>
            <person name="Shiryaev A."/>
            <person name="Soop K."/>
            <person name="Spirin V."/>
            <person name="Szebenyi C."/>
            <person name="Tomsovsky M."/>
            <person name="Tulloss R.E."/>
            <person name="Uehling J."/>
            <person name="Grigoriev I.V."/>
            <person name="Vagvolgyi C."/>
            <person name="Papp T."/>
            <person name="Martin F.M."/>
            <person name="Miettinen O."/>
            <person name="Hibbett D.S."/>
            <person name="Nagy L.G."/>
        </authorList>
    </citation>
    <scope>NUCLEOTIDE SEQUENCE [LARGE SCALE GENOMIC DNA]</scope>
    <source>
        <strain evidence="13 14">CBS 166.37</strain>
    </source>
</reference>
<keyword evidence="7 10" id="KW-0408">Iron</keyword>
<dbReference type="Proteomes" id="UP000308652">
    <property type="component" value="Unassembled WGS sequence"/>
</dbReference>
<accession>A0A5C3LVL0</accession>
<evidence type="ECO:0000313" key="13">
    <source>
        <dbReference type="EMBL" id="TFK37249.1"/>
    </source>
</evidence>
<keyword evidence="14" id="KW-1185">Reference proteome</keyword>
<evidence type="ECO:0000256" key="12">
    <source>
        <dbReference type="SAM" id="SignalP"/>
    </source>
</evidence>
<name>A0A5C3LVL0_9AGAR</name>
<dbReference type="GO" id="GO:0008168">
    <property type="term" value="F:methyltransferase activity"/>
    <property type="evidence" value="ECO:0007669"/>
    <property type="project" value="UniProtKB-KW"/>
</dbReference>
<evidence type="ECO:0000256" key="9">
    <source>
        <dbReference type="ARBA" id="ARBA00023136"/>
    </source>
</evidence>
<evidence type="ECO:0000256" key="10">
    <source>
        <dbReference type="PIRSR" id="PIRSR602403-1"/>
    </source>
</evidence>
<dbReference type="InterPro" id="IPR002403">
    <property type="entry name" value="Cyt_P450_E_grp-IV"/>
</dbReference>
<dbReference type="PRINTS" id="PR00385">
    <property type="entry name" value="P450"/>
</dbReference>
<proteinExistence type="inferred from homology"/>
<feature type="signal peptide" evidence="12">
    <location>
        <begin position="1"/>
        <end position="19"/>
    </location>
</feature>
<dbReference type="InterPro" id="IPR001128">
    <property type="entry name" value="Cyt_P450"/>
</dbReference>
<dbReference type="GO" id="GO:0005506">
    <property type="term" value="F:iron ion binding"/>
    <property type="evidence" value="ECO:0007669"/>
    <property type="project" value="InterPro"/>
</dbReference>
<dbReference type="Gene3D" id="1.10.630.10">
    <property type="entry name" value="Cytochrome P450"/>
    <property type="match status" value="1"/>
</dbReference>
<evidence type="ECO:0000256" key="7">
    <source>
        <dbReference type="ARBA" id="ARBA00023004"/>
    </source>
</evidence>
<keyword evidence="13" id="KW-0489">Methyltransferase</keyword>
<evidence type="ECO:0000256" key="8">
    <source>
        <dbReference type="ARBA" id="ARBA00023033"/>
    </source>
</evidence>
<sequence length="500" mass="57113">MAILLALVLIIAISLNVLQHFLLPANRSLPPVVFHWMPVIGSVISYGRDPVNFFLQCREKYGDIFTIILLGRRMTVALGPAGNRFILGGKSTIFNAEDAYKHLTTPVFGKDVVYDVPNHVFMEQKKFLKFGLTGENLRVYVGMIEDEVHQYLQTDQAFLSLKTLSSDEYGSFDVLKVLEEITILTAARTLQGREVRDNLDKTFSTIYKDLDGGFTPLNFLFPNLPLESYRRRDRAQKKMSQFFINIIQKRRTSSSHGENDMISSLLGQKYRDGRALRNHEIANMMIGLLMAGQHTSASTGAWALLHVAYNRNVADSLYEEQLEFFCTKGGVFRSMTYEELKKLPLLNAVITETLRLHPPIHSIMRYIREDVLVPSSLNDIFTVPRGHYALASPAVSQMDPHIWKSPQTWDPYRWIDSDFVSSSFSGLKKGTESVFQPFGSGQHRCIGEQFAYVQLGTIIATIIREVELRRDNGVPRPNYQTMITCPREPRSIFYRRRTHQ</sequence>
<dbReference type="PRINTS" id="PR00465">
    <property type="entry name" value="EP450IV"/>
</dbReference>
<dbReference type="InterPro" id="IPR017972">
    <property type="entry name" value="Cyt_P450_CS"/>
</dbReference>
<evidence type="ECO:0000256" key="11">
    <source>
        <dbReference type="RuleBase" id="RU000461"/>
    </source>
</evidence>
<keyword evidence="4 10" id="KW-0349">Heme</keyword>
<dbReference type="InterPro" id="IPR050529">
    <property type="entry name" value="CYP450_sterol_14alpha_dmase"/>
</dbReference>
<dbReference type="GO" id="GO:0016020">
    <property type="term" value="C:membrane"/>
    <property type="evidence" value="ECO:0007669"/>
    <property type="project" value="UniProtKB-SubCell"/>
</dbReference>
<dbReference type="EMBL" id="ML213609">
    <property type="protein sequence ID" value="TFK37249.1"/>
    <property type="molecule type" value="Genomic_DNA"/>
</dbReference>
<dbReference type="GO" id="GO:0032259">
    <property type="term" value="P:methylation"/>
    <property type="evidence" value="ECO:0007669"/>
    <property type="project" value="UniProtKB-KW"/>
</dbReference>